<name>A0AAC9PV53_9PSEU</name>
<reference evidence="2" key="1">
    <citation type="submission" date="2016-06" db="EMBL/GenBank/DDBJ databases">
        <title>Complete genome sequence of Actinoalloteichus fjordicus DSM 46855 (=ADI127-17), type strain of the new species Actinoalloteichus fjordicus.</title>
        <authorList>
            <person name="Ruckert C."/>
            <person name="Nouioui I."/>
            <person name="Willmese J."/>
            <person name="van Wezel G."/>
            <person name="Klenk H.-P."/>
            <person name="Kalinowski J."/>
            <person name="Zotchev S.B."/>
        </authorList>
    </citation>
    <scope>NUCLEOTIDE SEQUENCE [LARGE SCALE GENOMIC DNA]</scope>
    <source>
        <strain evidence="2">ADI127-7</strain>
    </source>
</reference>
<dbReference type="RefSeq" id="WP_075743046.1">
    <property type="nucleotide sequence ID" value="NZ_CP016076.1"/>
</dbReference>
<dbReference type="KEGG" id="acad:UA74_29020"/>
<proteinExistence type="predicted"/>
<organism evidence="1 2">
    <name type="scientific">Actinoalloteichus fjordicus</name>
    <dbReference type="NCBI Taxonomy" id="1612552"/>
    <lineage>
        <taxon>Bacteria</taxon>
        <taxon>Bacillati</taxon>
        <taxon>Actinomycetota</taxon>
        <taxon>Actinomycetes</taxon>
        <taxon>Pseudonocardiales</taxon>
        <taxon>Pseudonocardiaceae</taxon>
        <taxon>Actinoalloteichus</taxon>
    </lineage>
</organism>
<accession>A0AAC9PV53</accession>
<protein>
    <submittedName>
        <fullName evidence="1">Uncharacterized protein</fullName>
    </submittedName>
</protein>
<evidence type="ECO:0000313" key="2">
    <source>
        <dbReference type="Proteomes" id="UP000185511"/>
    </source>
</evidence>
<dbReference type="InterPro" id="IPR011990">
    <property type="entry name" value="TPR-like_helical_dom_sf"/>
</dbReference>
<gene>
    <name evidence="1" type="ORF">UA74_29020</name>
</gene>
<sequence length="399" mass="43462">MSEPPREHPPRTLLGELIRQRGQTAEEFSETAERFAREHGMDATLSVRHVQRLASGHRADGKPLGQVRPVTRRLLEEMFGVPIDRLLQPAQVEPSEDATTADVVRELRARIAAGRTVDADTVALLRQRLDITRVLDRRLGGTTLLGELRGQIDQLERLLSDVLREPTRSELAALLVDASTLAAWQSLDQGETGQAWNHYNRARAAAREAESRSLEAYASASQAVVLLDIGETAEAVELTDHARRIATGKASRLLAAWLAAGHGEALATCGEDVKSLALFDAASDSLCVGEDSAETPYLVFDATHLARWRGSALARLGHGEAYGALSAALDRLDPSFTRAETALRVDLTHVHTARGELDAAAAHGDRARLLAQQIGSVRQKSRLGRSTNNRIAETKVRFT</sequence>
<evidence type="ECO:0000313" key="1">
    <source>
        <dbReference type="EMBL" id="APU17797.1"/>
    </source>
</evidence>
<dbReference type="AlphaFoldDB" id="A0AAC9PV53"/>
<dbReference type="SUPFAM" id="SSF48452">
    <property type="entry name" value="TPR-like"/>
    <property type="match status" value="1"/>
</dbReference>
<dbReference type="Proteomes" id="UP000185511">
    <property type="component" value="Chromosome"/>
</dbReference>
<keyword evidence="2" id="KW-1185">Reference proteome</keyword>
<dbReference type="EMBL" id="CP016076">
    <property type="protein sequence ID" value="APU17797.1"/>
    <property type="molecule type" value="Genomic_DNA"/>
</dbReference>